<feature type="domain" description="tRNA(Ile)-lysidine synthase substrate-binding" evidence="9">
    <location>
        <begin position="168"/>
        <end position="215"/>
    </location>
</feature>
<dbReference type="GO" id="GO:0008033">
    <property type="term" value="P:tRNA processing"/>
    <property type="evidence" value="ECO:0007669"/>
    <property type="project" value="UniProtKB-KW"/>
</dbReference>
<evidence type="ECO:0000256" key="5">
    <source>
        <dbReference type="ARBA" id="ARBA00022741"/>
    </source>
</evidence>
<dbReference type="InterPro" id="IPR015262">
    <property type="entry name" value="tRNA_Ile_lys_synt_subst-bd"/>
</dbReference>
<keyword evidence="6" id="KW-0067">ATP-binding</keyword>
<dbReference type="PANTHER" id="PTHR43033:SF1">
    <property type="entry name" value="TRNA(ILE)-LYSIDINE SYNTHASE-RELATED"/>
    <property type="match status" value="1"/>
</dbReference>
<keyword evidence="2" id="KW-0963">Cytoplasm</keyword>
<dbReference type="PANTHER" id="PTHR43033">
    <property type="entry name" value="TRNA(ILE)-LYSIDINE SYNTHASE-RELATED"/>
    <property type="match status" value="1"/>
</dbReference>
<dbReference type="GO" id="GO:0032267">
    <property type="term" value="F:tRNA(Ile)-lysidine synthase activity"/>
    <property type="evidence" value="ECO:0007669"/>
    <property type="project" value="UniProtKB-EC"/>
</dbReference>
<evidence type="ECO:0000256" key="7">
    <source>
        <dbReference type="ARBA" id="ARBA00048539"/>
    </source>
</evidence>
<dbReference type="EC" id="6.3.4.19" evidence="1"/>
<keyword evidence="5" id="KW-0547">Nucleotide-binding</keyword>
<name>X0XDM3_9ZZZZ</name>
<dbReference type="Gene3D" id="3.40.50.620">
    <property type="entry name" value="HUPs"/>
    <property type="match status" value="1"/>
</dbReference>
<evidence type="ECO:0000259" key="9">
    <source>
        <dbReference type="Pfam" id="PF09179"/>
    </source>
</evidence>
<dbReference type="NCBIfam" id="TIGR02432">
    <property type="entry name" value="lysidine_TilS_N"/>
    <property type="match status" value="1"/>
</dbReference>
<dbReference type="Pfam" id="PF01171">
    <property type="entry name" value="ATP_bind_3"/>
    <property type="match status" value="1"/>
</dbReference>
<evidence type="ECO:0000256" key="2">
    <source>
        <dbReference type="ARBA" id="ARBA00022490"/>
    </source>
</evidence>
<proteinExistence type="predicted"/>
<dbReference type="InterPro" id="IPR012094">
    <property type="entry name" value="tRNA_Ile_lys_synt"/>
</dbReference>
<evidence type="ECO:0000256" key="4">
    <source>
        <dbReference type="ARBA" id="ARBA00022694"/>
    </source>
</evidence>
<evidence type="ECO:0000256" key="6">
    <source>
        <dbReference type="ARBA" id="ARBA00022840"/>
    </source>
</evidence>
<evidence type="ECO:0000259" key="8">
    <source>
        <dbReference type="Pfam" id="PF01171"/>
    </source>
</evidence>
<gene>
    <name evidence="10" type="ORF">S01H1_66801</name>
</gene>
<reference evidence="10" key="1">
    <citation type="journal article" date="2014" name="Front. Microbiol.">
        <title>High frequency of phylogenetically diverse reductive dehalogenase-homologous genes in deep subseafloor sedimentary metagenomes.</title>
        <authorList>
            <person name="Kawai M."/>
            <person name="Futagami T."/>
            <person name="Toyoda A."/>
            <person name="Takaki Y."/>
            <person name="Nishi S."/>
            <person name="Hori S."/>
            <person name="Arai W."/>
            <person name="Tsubouchi T."/>
            <person name="Morono Y."/>
            <person name="Uchiyama I."/>
            <person name="Ito T."/>
            <person name="Fujiyama A."/>
            <person name="Inagaki F."/>
            <person name="Takami H."/>
        </authorList>
    </citation>
    <scope>NUCLEOTIDE SEQUENCE</scope>
    <source>
        <strain evidence="10">Expedition CK06-06</strain>
    </source>
</reference>
<organism evidence="10">
    <name type="scientific">marine sediment metagenome</name>
    <dbReference type="NCBI Taxonomy" id="412755"/>
    <lineage>
        <taxon>unclassified sequences</taxon>
        <taxon>metagenomes</taxon>
        <taxon>ecological metagenomes</taxon>
    </lineage>
</organism>
<evidence type="ECO:0000313" key="10">
    <source>
        <dbReference type="EMBL" id="GAG33482.1"/>
    </source>
</evidence>
<dbReference type="Gene3D" id="1.20.59.20">
    <property type="match status" value="1"/>
</dbReference>
<evidence type="ECO:0000256" key="1">
    <source>
        <dbReference type="ARBA" id="ARBA00013267"/>
    </source>
</evidence>
<sequence length="244" mass="27775">RLSLEEAARQVRYQFLAEVAGKVGAKRVAVGHTADDQAETILMRLLRGTGTLGLQGMQPLTEWDSIGGDTGLEIIRPLLEVSRKEVEAYCQQHALAPREDSSNLSRAYLRNRIRNELMPLLRSYNPKIDEALLRTADTLTSELAFFEQQVSRLWDKVVSEEEKALVLEAKELKSLHPALQRHLLRQVLRRLLGSLEDIEWKHIEKMRDALALPKGKRVILPRGLTFYVEKGRYRVTLHAPGRAP</sequence>
<comment type="catalytic activity">
    <reaction evidence="7">
        <text>cytidine(34) in tRNA(Ile2) + L-lysine + ATP = lysidine(34) in tRNA(Ile2) + AMP + diphosphate + H(+)</text>
        <dbReference type="Rhea" id="RHEA:43744"/>
        <dbReference type="Rhea" id="RHEA-COMP:10625"/>
        <dbReference type="Rhea" id="RHEA-COMP:10670"/>
        <dbReference type="ChEBI" id="CHEBI:15378"/>
        <dbReference type="ChEBI" id="CHEBI:30616"/>
        <dbReference type="ChEBI" id="CHEBI:32551"/>
        <dbReference type="ChEBI" id="CHEBI:33019"/>
        <dbReference type="ChEBI" id="CHEBI:82748"/>
        <dbReference type="ChEBI" id="CHEBI:83665"/>
        <dbReference type="ChEBI" id="CHEBI:456215"/>
        <dbReference type="EC" id="6.3.4.19"/>
    </reaction>
</comment>
<keyword evidence="3" id="KW-0436">Ligase</keyword>
<comment type="caution">
    <text evidence="10">The sequence shown here is derived from an EMBL/GenBank/DDBJ whole genome shotgun (WGS) entry which is preliminary data.</text>
</comment>
<evidence type="ECO:0000256" key="3">
    <source>
        <dbReference type="ARBA" id="ARBA00022598"/>
    </source>
</evidence>
<accession>X0XDM3</accession>
<dbReference type="InterPro" id="IPR011063">
    <property type="entry name" value="TilS/TtcA_N"/>
</dbReference>
<dbReference type="GO" id="GO:0005524">
    <property type="term" value="F:ATP binding"/>
    <property type="evidence" value="ECO:0007669"/>
    <property type="project" value="UniProtKB-KW"/>
</dbReference>
<protein>
    <recommendedName>
        <fullName evidence="1">tRNA(Ile)-lysidine synthetase</fullName>
        <ecNumber evidence="1">6.3.4.19</ecNumber>
    </recommendedName>
</protein>
<dbReference type="CDD" id="cd01992">
    <property type="entry name" value="TilS_N"/>
    <property type="match status" value="1"/>
</dbReference>
<keyword evidence="4" id="KW-0819">tRNA processing</keyword>
<dbReference type="Pfam" id="PF09179">
    <property type="entry name" value="TilS"/>
    <property type="match status" value="1"/>
</dbReference>
<dbReference type="GO" id="GO:0005737">
    <property type="term" value="C:cytoplasm"/>
    <property type="evidence" value="ECO:0007669"/>
    <property type="project" value="InterPro"/>
</dbReference>
<dbReference type="InterPro" id="IPR012795">
    <property type="entry name" value="tRNA_Ile_lys_synt_N"/>
</dbReference>
<dbReference type="SUPFAM" id="SSF82829">
    <property type="entry name" value="MesJ substrate recognition domain-like"/>
    <property type="match status" value="1"/>
</dbReference>
<feature type="domain" description="tRNA(Ile)-lysidine/2-thiocytidine synthase N-terminal" evidence="8">
    <location>
        <begin position="3"/>
        <end position="116"/>
    </location>
</feature>
<dbReference type="EMBL" id="BARS01044187">
    <property type="protein sequence ID" value="GAG33482.1"/>
    <property type="molecule type" value="Genomic_DNA"/>
</dbReference>
<dbReference type="InterPro" id="IPR014729">
    <property type="entry name" value="Rossmann-like_a/b/a_fold"/>
</dbReference>
<dbReference type="AlphaFoldDB" id="X0XDM3"/>
<feature type="non-terminal residue" evidence="10">
    <location>
        <position position="1"/>
    </location>
</feature>
<dbReference type="SUPFAM" id="SSF52402">
    <property type="entry name" value="Adenine nucleotide alpha hydrolases-like"/>
    <property type="match status" value="1"/>
</dbReference>